<dbReference type="GO" id="GO:0005524">
    <property type="term" value="F:ATP binding"/>
    <property type="evidence" value="ECO:0007669"/>
    <property type="project" value="UniProtKB-KW"/>
</dbReference>
<evidence type="ECO:0000313" key="2">
    <source>
        <dbReference type="EMBL" id="WAH44023.1"/>
    </source>
</evidence>
<dbReference type="Proteomes" id="UP001164761">
    <property type="component" value="Chromosome"/>
</dbReference>
<proteinExistence type="predicted"/>
<reference evidence="2" key="1">
    <citation type="submission" date="2022-08" db="EMBL/GenBank/DDBJ databases">
        <title>Alicyclobacillus fastidiosus DSM 17978, complete genome.</title>
        <authorList>
            <person name="Wang Q."/>
            <person name="Cai R."/>
            <person name="Wang Z."/>
        </authorList>
    </citation>
    <scope>NUCLEOTIDE SEQUENCE</scope>
    <source>
        <strain evidence="2">DSM 17978</strain>
    </source>
</reference>
<dbReference type="Pfam" id="PF01695">
    <property type="entry name" value="IstB_IS21"/>
    <property type="match status" value="1"/>
</dbReference>
<keyword evidence="2" id="KW-0547">Nucleotide-binding</keyword>
<dbReference type="EMBL" id="CP104067">
    <property type="protein sequence ID" value="WAH44023.1"/>
    <property type="molecule type" value="Genomic_DNA"/>
</dbReference>
<keyword evidence="2" id="KW-0067">ATP-binding</keyword>
<name>A0ABY6ZM74_9BACL</name>
<dbReference type="RefSeq" id="WP_268007924.1">
    <property type="nucleotide sequence ID" value="NZ_BSUT01000001.1"/>
</dbReference>
<gene>
    <name evidence="2" type="ORF">NZD89_11955</name>
</gene>
<dbReference type="InterPro" id="IPR002611">
    <property type="entry name" value="IstB_ATP-bd"/>
</dbReference>
<evidence type="ECO:0000259" key="1">
    <source>
        <dbReference type="Pfam" id="PF01695"/>
    </source>
</evidence>
<sequence>MLTNPTLQYLRQMKLGAMADAYTQQLQDPNAQSLTFEERFGLLVDHEWVNRQNHRQQRLIREARLKINAAPEEIENHVSRTVFCQEDFPGFIITFSLV</sequence>
<keyword evidence="3" id="KW-1185">Reference proteome</keyword>
<protein>
    <submittedName>
        <fullName evidence="2">ATP-binding protein</fullName>
    </submittedName>
</protein>
<organism evidence="2 3">
    <name type="scientific">Alicyclobacillus fastidiosus</name>
    <dbReference type="NCBI Taxonomy" id="392011"/>
    <lineage>
        <taxon>Bacteria</taxon>
        <taxon>Bacillati</taxon>
        <taxon>Bacillota</taxon>
        <taxon>Bacilli</taxon>
        <taxon>Bacillales</taxon>
        <taxon>Alicyclobacillaceae</taxon>
        <taxon>Alicyclobacillus</taxon>
    </lineage>
</organism>
<accession>A0ABY6ZM74</accession>
<evidence type="ECO:0000313" key="3">
    <source>
        <dbReference type="Proteomes" id="UP001164761"/>
    </source>
</evidence>
<feature type="domain" description="IstB-like ATP-binding" evidence="1">
    <location>
        <begin position="10"/>
        <end position="77"/>
    </location>
</feature>